<protein>
    <submittedName>
        <fullName evidence="6">LacI family DNA-binding transcriptional regulator</fullName>
    </submittedName>
</protein>
<dbReference type="PROSITE" id="PS00356">
    <property type="entry name" value="HTH_LACI_1"/>
    <property type="match status" value="1"/>
</dbReference>
<keyword evidence="3" id="KW-0804">Transcription</keyword>
<organism evidence="6 7">
    <name type="scientific">Diaphorobacter aerolatus</name>
    <dbReference type="NCBI Taxonomy" id="1288495"/>
    <lineage>
        <taxon>Bacteria</taxon>
        <taxon>Pseudomonadati</taxon>
        <taxon>Pseudomonadota</taxon>
        <taxon>Betaproteobacteria</taxon>
        <taxon>Burkholderiales</taxon>
        <taxon>Comamonadaceae</taxon>
        <taxon>Diaphorobacter</taxon>
    </lineage>
</organism>
<keyword evidence="7" id="KW-1185">Reference proteome</keyword>
<dbReference type="AlphaFoldDB" id="A0A7H0GNF6"/>
<dbReference type="PANTHER" id="PTHR30146">
    <property type="entry name" value="LACI-RELATED TRANSCRIPTIONAL REPRESSOR"/>
    <property type="match status" value="1"/>
</dbReference>
<dbReference type="PRINTS" id="PR00036">
    <property type="entry name" value="HTHLACI"/>
</dbReference>
<gene>
    <name evidence="6" type="ORF">H9K75_07970</name>
</gene>
<feature type="region of interest" description="Disordered" evidence="4">
    <location>
        <begin position="328"/>
        <end position="351"/>
    </location>
</feature>
<evidence type="ECO:0000313" key="7">
    <source>
        <dbReference type="Proteomes" id="UP000516028"/>
    </source>
</evidence>
<evidence type="ECO:0000259" key="5">
    <source>
        <dbReference type="PROSITE" id="PS50932"/>
    </source>
</evidence>
<dbReference type="EMBL" id="CP060783">
    <property type="protein sequence ID" value="QNP49822.1"/>
    <property type="molecule type" value="Genomic_DNA"/>
</dbReference>
<dbReference type="InterPro" id="IPR000843">
    <property type="entry name" value="HTH_LacI"/>
</dbReference>
<dbReference type="GO" id="GO:0000976">
    <property type="term" value="F:transcription cis-regulatory region binding"/>
    <property type="evidence" value="ECO:0007669"/>
    <property type="project" value="TreeGrafter"/>
</dbReference>
<dbReference type="InterPro" id="IPR028082">
    <property type="entry name" value="Peripla_BP_I"/>
</dbReference>
<dbReference type="PROSITE" id="PS50932">
    <property type="entry name" value="HTH_LACI_2"/>
    <property type="match status" value="1"/>
</dbReference>
<proteinExistence type="predicted"/>
<dbReference type="Proteomes" id="UP000516028">
    <property type="component" value="Chromosome"/>
</dbReference>
<dbReference type="GO" id="GO:0003700">
    <property type="term" value="F:DNA-binding transcription factor activity"/>
    <property type="evidence" value="ECO:0007669"/>
    <property type="project" value="TreeGrafter"/>
</dbReference>
<sequence length="351" mass="37709">MRIQDVAKAAGVSIATVSRALNALDKVTPETRERVRQVAAELGYTPNASARTLRTQRSCVIGVVLPTLLNPVFAECLEGIAATSAAAGYSIQPFTTEYQVEREDQAVKRLLAANVDGIILVVSNPGRSSALQRLIAVRLPYVLAYNQHARHPCVGVNNEKAVRELIAHLTALGHERIAMVSGMLKASDRARQRYRGYRNGMKRAGLAELPLIEVPFVETAVQEVVTQLVDARLRPTALVCSNDLIAIRCLRAAHLAGLSVPHQISITGFDGIALGEDLTPMLGTIAQPNADIGRHSVELLVQAIAAGKPPAAPASIKLAHHFRAGESCAPAPRTSLSTHPSPLTRRLRSLR</sequence>
<dbReference type="SUPFAM" id="SSF53822">
    <property type="entry name" value="Periplasmic binding protein-like I"/>
    <property type="match status" value="1"/>
</dbReference>
<dbReference type="RefSeq" id="WP_187725362.1">
    <property type="nucleotide sequence ID" value="NZ_CP060783.1"/>
</dbReference>
<keyword evidence="1" id="KW-0805">Transcription regulation</keyword>
<keyword evidence="2 6" id="KW-0238">DNA-binding</keyword>
<dbReference type="SUPFAM" id="SSF47413">
    <property type="entry name" value="lambda repressor-like DNA-binding domains"/>
    <property type="match status" value="1"/>
</dbReference>
<dbReference type="Pfam" id="PF00356">
    <property type="entry name" value="LacI"/>
    <property type="match status" value="1"/>
</dbReference>
<dbReference type="PANTHER" id="PTHR30146:SF138">
    <property type="entry name" value="TRANSCRIPTIONAL REGULATORY PROTEIN"/>
    <property type="match status" value="1"/>
</dbReference>
<name>A0A7H0GNF6_9BURK</name>
<dbReference type="Gene3D" id="1.10.260.40">
    <property type="entry name" value="lambda repressor-like DNA-binding domains"/>
    <property type="match status" value="1"/>
</dbReference>
<dbReference type="KEGG" id="daer:H9K75_07970"/>
<dbReference type="InterPro" id="IPR010982">
    <property type="entry name" value="Lambda_DNA-bd_dom_sf"/>
</dbReference>
<evidence type="ECO:0000313" key="6">
    <source>
        <dbReference type="EMBL" id="QNP49822.1"/>
    </source>
</evidence>
<dbReference type="InterPro" id="IPR046335">
    <property type="entry name" value="LacI/GalR-like_sensor"/>
</dbReference>
<evidence type="ECO:0000256" key="1">
    <source>
        <dbReference type="ARBA" id="ARBA00023015"/>
    </source>
</evidence>
<evidence type="ECO:0000256" key="2">
    <source>
        <dbReference type="ARBA" id="ARBA00023125"/>
    </source>
</evidence>
<evidence type="ECO:0000256" key="3">
    <source>
        <dbReference type="ARBA" id="ARBA00023163"/>
    </source>
</evidence>
<feature type="domain" description="HTH lacI-type" evidence="5">
    <location>
        <begin position="1"/>
        <end position="55"/>
    </location>
</feature>
<accession>A0A7H0GNF6</accession>
<dbReference type="Pfam" id="PF13377">
    <property type="entry name" value="Peripla_BP_3"/>
    <property type="match status" value="1"/>
</dbReference>
<dbReference type="Gene3D" id="3.40.50.2300">
    <property type="match status" value="2"/>
</dbReference>
<evidence type="ECO:0000256" key="4">
    <source>
        <dbReference type="SAM" id="MobiDB-lite"/>
    </source>
</evidence>
<dbReference type="CDD" id="cd01392">
    <property type="entry name" value="HTH_LacI"/>
    <property type="match status" value="1"/>
</dbReference>
<dbReference type="SMART" id="SM00354">
    <property type="entry name" value="HTH_LACI"/>
    <property type="match status" value="1"/>
</dbReference>
<reference evidence="6 7" key="1">
    <citation type="submission" date="2020-08" db="EMBL/GenBank/DDBJ databases">
        <title>Genome sequence of Diaphorobacter aerolatus KACC 16536T.</title>
        <authorList>
            <person name="Hyun D.-W."/>
            <person name="Bae J.-W."/>
        </authorList>
    </citation>
    <scope>NUCLEOTIDE SEQUENCE [LARGE SCALE GENOMIC DNA]</scope>
    <source>
        <strain evidence="6 7">KACC 16536</strain>
    </source>
</reference>